<accession>A0A2I0X8L4</accession>
<evidence type="ECO:0000313" key="2">
    <source>
        <dbReference type="Proteomes" id="UP000233837"/>
    </source>
</evidence>
<proteinExistence type="predicted"/>
<evidence type="ECO:0000313" key="1">
    <source>
        <dbReference type="EMBL" id="PKU84255.1"/>
    </source>
</evidence>
<reference evidence="1 2" key="1">
    <citation type="journal article" date="2016" name="Sci. Rep.">
        <title>The Dendrobium catenatum Lindl. genome sequence provides insights into polysaccharide synthase, floral development and adaptive evolution.</title>
        <authorList>
            <person name="Zhang G.Q."/>
            <person name="Xu Q."/>
            <person name="Bian C."/>
            <person name="Tsai W.C."/>
            <person name="Yeh C.M."/>
            <person name="Liu K.W."/>
            <person name="Yoshida K."/>
            <person name="Zhang L.S."/>
            <person name="Chang S.B."/>
            <person name="Chen F."/>
            <person name="Shi Y."/>
            <person name="Su Y.Y."/>
            <person name="Zhang Y.Q."/>
            <person name="Chen L.J."/>
            <person name="Yin Y."/>
            <person name="Lin M."/>
            <person name="Huang H."/>
            <person name="Deng H."/>
            <person name="Wang Z.W."/>
            <person name="Zhu S.L."/>
            <person name="Zhao X."/>
            <person name="Deng C."/>
            <person name="Niu S.C."/>
            <person name="Huang J."/>
            <person name="Wang M."/>
            <person name="Liu G.H."/>
            <person name="Yang H.J."/>
            <person name="Xiao X.J."/>
            <person name="Hsiao Y.Y."/>
            <person name="Wu W.L."/>
            <person name="Chen Y.Y."/>
            <person name="Mitsuda N."/>
            <person name="Ohme-Takagi M."/>
            <person name="Luo Y.B."/>
            <person name="Van de Peer Y."/>
            <person name="Liu Z.J."/>
        </authorList>
    </citation>
    <scope>NUCLEOTIDE SEQUENCE [LARGE SCALE GENOMIC DNA]</scope>
    <source>
        <tissue evidence="1">The whole plant</tissue>
    </source>
</reference>
<reference evidence="1 2" key="2">
    <citation type="journal article" date="2017" name="Nature">
        <title>The Apostasia genome and the evolution of orchids.</title>
        <authorList>
            <person name="Zhang G.Q."/>
            <person name="Liu K.W."/>
            <person name="Li Z."/>
            <person name="Lohaus R."/>
            <person name="Hsiao Y.Y."/>
            <person name="Niu S.C."/>
            <person name="Wang J.Y."/>
            <person name="Lin Y.C."/>
            <person name="Xu Q."/>
            <person name="Chen L.J."/>
            <person name="Yoshida K."/>
            <person name="Fujiwara S."/>
            <person name="Wang Z.W."/>
            <person name="Zhang Y.Q."/>
            <person name="Mitsuda N."/>
            <person name="Wang M."/>
            <person name="Liu G.H."/>
            <person name="Pecoraro L."/>
            <person name="Huang H.X."/>
            <person name="Xiao X.J."/>
            <person name="Lin M."/>
            <person name="Wu X.Y."/>
            <person name="Wu W.L."/>
            <person name="Chen Y.Y."/>
            <person name="Chang S.B."/>
            <person name="Sakamoto S."/>
            <person name="Ohme-Takagi M."/>
            <person name="Yagi M."/>
            <person name="Zeng S.J."/>
            <person name="Shen C.Y."/>
            <person name="Yeh C.M."/>
            <person name="Luo Y.B."/>
            <person name="Tsai W.C."/>
            <person name="Van de Peer Y."/>
            <person name="Liu Z.J."/>
        </authorList>
    </citation>
    <scope>NUCLEOTIDE SEQUENCE [LARGE SCALE GENOMIC DNA]</scope>
    <source>
        <tissue evidence="1">The whole plant</tissue>
    </source>
</reference>
<name>A0A2I0X8L4_9ASPA</name>
<organism evidence="1 2">
    <name type="scientific">Dendrobium catenatum</name>
    <dbReference type="NCBI Taxonomy" id="906689"/>
    <lineage>
        <taxon>Eukaryota</taxon>
        <taxon>Viridiplantae</taxon>
        <taxon>Streptophyta</taxon>
        <taxon>Embryophyta</taxon>
        <taxon>Tracheophyta</taxon>
        <taxon>Spermatophyta</taxon>
        <taxon>Magnoliopsida</taxon>
        <taxon>Liliopsida</taxon>
        <taxon>Asparagales</taxon>
        <taxon>Orchidaceae</taxon>
        <taxon>Epidendroideae</taxon>
        <taxon>Malaxideae</taxon>
        <taxon>Dendrobiinae</taxon>
        <taxon>Dendrobium</taxon>
    </lineage>
</organism>
<dbReference type="AlphaFoldDB" id="A0A2I0X8L4"/>
<keyword evidence="2" id="KW-1185">Reference proteome</keyword>
<gene>
    <name evidence="1" type="ORF">MA16_Dca002768</name>
</gene>
<protein>
    <submittedName>
        <fullName evidence="1">Uncharacterized protein</fullName>
    </submittedName>
</protein>
<dbReference type="EMBL" id="KZ502052">
    <property type="protein sequence ID" value="PKU84255.1"/>
    <property type="molecule type" value="Genomic_DNA"/>
</dbReference>
<sequence>MKEGLLGLLLHLCQGIIPKNNIPKFKKLTSWPFSWTTHNHFKVQSKRLLELLFDSTYLNQLAFRSASRRLRNFKLLLAAASLICLALWQSLYGSLPNARFHSVVCTDVVVSFCLCEANAIQELMILMDDENVDVQLASVEALLTLNSQHQTSEKARLKKLKELWPFKEAILLFQRTCSGELRKRVAFDLTDFCKRETG</sequence>
<dbReference type="Proteomes" id="UP000233837">
    <property type="component" value="Unassembled WGS sequence"/>
</dbReference>